<keyword evidence="7" id="KW-1185">Reference proteome</keyword>
<dbReference type="AlphaFoldDB" id="A0AB34G8J4"/>
<dbReference type="PANTHER" id="PTHR23407">
    <property type="entry name" value="ATPASE INHIBITOR/5-FORMYLTETRAHYDROFOLATE CYCLO-LIGASE"/>
    <property type="match status" value="1"/>
</dbReference>
<evidence type="ECO:0000256" key="2">
    <source>
        <dbReference type="ARBA" id="ARBA00022741"/>
    </source>
</evidence>
<dbReference type="Pfam" id="PF01812">
    <property type="entry name" value="5-FTHF_cyc-lig"/>
    <property type="match status" value="1"/>
</dbReference>
<dbReference type="GO" id="GO:0030272">
    <property type="term" value="F:5-formyltetrahydrofolate cyclo-ligase activity"/>
    <property type="evidence" value="ECO:0007669"/>
    <property type="project" value="UniProtKB-EC"/>
</dbReference>
<dbReference type="PANTHER" id="PTHR23407:SF1">
    <property type="entry name" value="5-FORMYLTETRAHYDROFOLATE CYCLO-LIGASE"/>
    <property type="match status" value="1"/>
</dbReference>
<proteinExistence type="inferred from homology"/>
<dbReference type="Proteomes" id="UP001163105">
    <property type="component" value="Unassembled WGS sequence"/>
</dbReference>
<evidence type="ECO:0000313" key="7">
    <source>
        <dbReference type="Proteomes" id="UP001163105"/>
    </source>
</evidence>
<accession>A0AB34G8J4</accession>
<evidence type="ECO:0000256" key="1">
    <source>
        <dbReference type="ARBA" id="ARBA00010638"/>
    </source>
</evidence>
<evidence type="ECO:0000256" key="5">
    <source>
        <dbReference type="ARBA" id="ARBA00038966"/>
    </source>
</evidence>
<dbReference type="GO" id="GO:0009396">
    <property type="term" value="P:folic acid-containing compound biosynthetic process"/>
    <property type="evidence" value="ECO:0007669"/>
    <property type="project" value="TreeGrafter"/>
</dbReference>
<gene>
    <name evidence="6" type="primary">MTHFS</name>
    <name evidence="6" type="ORF">O9K51_01826</name>
</gene>
<dbReference type="InterPro" id="IPR002698">
    <property type="entry name" value="FTHF_cligase"/>
</dbReference>
<dbReference type="EMBL" id="JAQHRD010000001">
    <property type="protein sequence ID" value="KAJ6447051.1"/>
    <property type="molecule type" value="Genomic_DNA"/>
</dbReference>
<dbReference type="InterPro" id="IPR024185">
    <property type="entry name" value="FTHF_cligase-like_sf"/>
</dbReference>
<reference evidence="6" key="1">
    <citation type="submission" date="2023-01" db="EMBL/GenBank/DDBJ databases">
        <title>The growth and conidiation of Purpureocillium lavendulum are regulated by nitrogen source and histone H3K14 acetylation.</title>
        <authorList>
            <person name="Tang P."/>
            <person name="Han J."/>
            <person name="Zhang C."/>
            <person name="Tang P."/>
            <person name="Qi F."/>
            <person name="Zhang K."/>
            <person name="Liang L."/>
        </authorList>
    </citation>
    <scope>NUCLEOTIDE SEQUENCE</scope>
    <source>
        <strain evidence="6">YMF1.00683</strain>
    </source>
</reference>
<name>A0AB34G8J4_9HYPO</name>
<dbReference type="Gene3D" id="3.40.50.10420">
    <property type="entry name" value="NagB/RpiA/CoA transferase-like"/>
    <property type="match status" value="1"/>
</dbReference>
<keyword evidence="3" id="KW-0067">ATP-binding</keyword>
<comment type="catalytic activity">
    <reaction evidence="4">
        <text>(6S)-5-formyl-5,6,7,8-tetrahydrofolate + ATP = (6R)-5,10-methenyltetrahydrofolate + ADP + phosphate</text>
        <dbReference type="Rhea" id="RHEA:10488"/>
        <dbReference type="ChEBI" id="CHEBI:30616"/>
        <dbReference type="ChEBI" id="CHEBI:43474"/>
        <dbReference type="ChEBI" id="CHEBI:57455"/>
        <dbReference type="ChEBI" id="CHEBI:57457"/>
        <dbReference type="ChEBI" id="CHEBI:456216"/>
        <dbReference type="EC" id="6.3.3.2"/>
    </reaction>
</comment>
<evidence type="ECO:0000256" key="3">
    <source>
        <dbReference type="ARBA" id="ARBA00022840"/>
    </source>
</evidence>
<dbReference type="SUPFAM" id="SSF100950">
    <property type="entry name" value="NagB/RpiA/CoA transferase-like"/>
    <property type="match status" value="1"/>
</dbReference>
<dbReference type="FunFam" id="3.40.50.10420:FF:000007">
    <property type="entry name" value="5-formyltetrahydrofolate cyclo-ligase"/>
    <property type="match status" value="1"/>
</dbReference>
<evidence type="ECO:0000256" key="4">
    <source>
        <dbReference type="ARBA" id="ARBA00036539"/>
    </source>
</evidence>
<dbReference type="GO" id="GO:0035999">
    <property type="term" value="P:tetrahydrofolate interconversion"/>
    <property type="evidence" value="ECO:0007669"/>
    <property type="project" value="TreeGrafter"/>
</dbReference>
<dbReference type="GO" id="GO:0005524">
    <property type="term" value="F:ATP binding"/>
    <property type="evidence" value="ECO:0007669"/>
    <property type="project" value="UniProtKB-KW"/>
</dbReference>
<evidence type="ECO:0000313" key="6">
    <source>
        <dbReference type="EMBL" id="KAJ6447051.1"/>
    </source>
</evidence>
<protein>
    <recommendedName>
        <fullName evidence="5">5-formyltetrahydrofolate cyclo-ligase</fullName>
        <ecNumber evidence="5">6.3.3.2</ecNumber>
    </recommendedName>
</protein>
<sequence length="271" mass="29906">MKLWLRLHPPNRGDDCVVIRQTRKPNMAAAAASLTAAKQQLRSLMKQRLSSVPQESVTLQSRNIFESLKDFEPYKHASRISIYLSMPAAEVQTDAIVRDALAAGKHVFVPYLHKSPLETPDTPARVMDMVHLRSVQDYESLKLDRWGIPSIDPATVHERQRILGGPDAQRSDAATLDLMLMPGVAFDFDDAGSVRRLGHGKGFYDFFLNRYLAKQGGGTERPPLALYGLALTEQLLAPGSSEQVPTGAHDRRLHGLVLGSGEIRQSSTSSV</sequence>
<dbReference type="InterPro" id="IPR037171">
    <property type="entry name" value="NagB/RpiA_transferase-like"/>
</dbReference>
<organism evidence="6 7">
    <name type="scientific">Purpureocillium lavendulum</name>
    <dbReference type="NCBI Taxonomy" id="1247861"/>
    <lineage>
        <taxon>Eukaryota</taxon>
        <taxon>Fungi</taxon>
        <taxon>Dikarya</taxon>
        <taxon>Ascomycota</taxon>
        <taxon>Pezizomycotina</taxon>
        <taxon>Sordariomycetes</taxon>
        <taxon>Hypocreomycetidae</taxon>
        <taxon>Hypocreales</taxon>
        <taxon>Ophiocordycipitaceae</taxon>
        <taxon>Purpureocillium</taxon>
    </lineage>
</organism>
<dbReference type="EC" id="6.3.3.2" evidence="5"/>
<keyword evidence="2" id="KW-0547">Nucleotide-binding</keyword>
<dbReference type="GO" id="GO:0005739">
    <property type="term" value="C:mitochondrion"/>
    <property type="evidence" value="ECO:0007669"/>
    <property type="project" value="TreeGrafter"/>
</dbReference>
<comment type="similarity">
    <text evidence="1">Belongs to the 5-formyltetrahydrofolate cyclo-ligase family.</text>
</comment>
<comment type="caution">
    <text evidence="6">The sequence shown here is derived from an EMBL/GenBank/DDBJ whole genome shotgun (WGS) entry which is preliminary data.</text>
</comment>